<dbReference type="Ensembl" id="ENSHHUT00000011379.1">
    <property type="protein sequence ID" value="ENSHHUP00000011029.1"/>
    <property type="gene ID" value="ENSHHUG00000006766.1"/>
</dbReference>
<dbReference type="GO" id="GO:0008046">
    <property type="term" value="F:axon guidance receptor activity"/>
    <property type="evidence" value="ECO:0007669"/>
    <property type="project" value="TreeGrafter"/>
</dbReference>
<dbReference type="Pfam" id="PF07679">
    <property type="entry name" value="I-set"/>
    <property type="match status" value="2"/>
</dbReference>
<dbReference type="GO" id="GO:0007156">
    <property type="term" value="P:homophilic cell adhesion via plasma membrane adhesion molecules"/>
    <property type="evidence" value="ECO:0007669"/>
    <property type="project" value="TreeGrafter"/>
</dbReference>
<dbReference type="AlphaFoldDB" id="A0A4W5KG89"/>
<evidence type="ECO:0000313" key="5">
    <source>
        <dbReference type="Proteomes" id="UP000314982"/>
    </source>
</evidence>
<dbReference type="GeneTree" id="ENSGT00940000158183"/>
<keyword evidence="5" id="KW-1185">Reference proteome</keyword>
<dbReference type="GO" id="GO:0030424">
    <property type="term" value="C:axon"/>
    <property type="evidence" value="ECO:0007669"/>
    <property type="project" value="TreeGrafter"/>
</dbReference>
<dbReference type="FunFam" id="2.60.40.10:FF:000052">
    <property type="entry name" value="Contactin 1"/>
    <property type="match status" value="1"/>
</dbReference>
<dbReference type="PANTHER" id="PTHR45080">
    <property type="entry name" value="CONTACTIN 5"/>
    <property type="match status" value="1"/>
</dbReference>
<proteinExistence type="predicted"/>
<reference evidence="4" key="2">
    <citation type="submission" date="2025-08" db="UniProtKB">
        <authorList>
            <consortium name="Ensembl"/>
        </authorList>
    </citation>
    <scope>IDENTIFICATION</scope>
</reference>
<dbReference type="SUPFAM" id="SSF48726">
    <property type="entry name" value="Immunoglobulin"/>
    <property type="match status" value="2"/>
</dbReference>
<name>A0A4W5KG89_9TELE</name>
<dbReference type="STRING" id="62062.ENSHHUP00000011029"/>
<evidence type="ECO:0000313" key="4">
    <source>
        <dbReference type="Ensembl" id="ENSHHUP00000011029.1"/>
    </source>
</evidence>
<keyword evidence="1" id="KW-0732">Signal</keyword>
<dbReference type="GO" id="GO:0005886">
    <property type="term" value="C:plasma membrane"/>
    <property type="evidence" value="ECO:0007669"/>
    <property type="project" value="TreeGrafter"/>
</dbReference>
<dbReference type="GO" id="GO:0043025">
    <property type="term" value="C:neuronal cell body"/>
    <property type="evidence" value="ECO:0007669"/>
    <property type="project" value="TreeGrafter"/>
</dbReference>
<dbReference type="GO" id="GO:0050808">
    <property type="term" value="P:synapse organization"/>
    <property type="evidence" value="ECO:0007669"/>
    <property type="project" value="TreeGrafter"/>
</dbReference>
<feature type="domain" description="Immunoglobulin I-set" evidence="3">
    <location>
        <begin position="5"/>
        <end position="40"/>
    </location>
</feature>
<dbReference type="InterPro" id="IPR013783">
    <property type="entry name" value="Ig-like_fold"/>
</dbReference>
<evidence type="ECO:0000256" key="2">
    <source>
        <dbReference type="ARBA" id="ARBA00023157"/>
    </source>
</evidence>
<reference evidence="5" key="1">
    <citation type="submission" date="2018-06" db="EMBL/GenBank/DDBJ databases">
        <title>Genome assembly of Danube salmon.</title>
        <authorList>
            <person name="Macqueen D.J."/>
            <person name="Gundappa M.K."/>
        </authorList>
    </citation>
    <scope>NUCLEOTIDE SEQUENCE [LARGE SCALE GENOMIC DNA]</scope>
</reference>
<feature type="domain" description="Immunoglobulin I-set" evidence="3">
    <location>
        <begin position="46"/>
        <end position="90"/>
    </location>
</feature>
<dbReference type="InterPro" id="IPR050958">
    <property type="entry name" value="Cell_Adh-Cytoskel_Orgn"/>
</dbReference>
<dbReference type="Gene3D" id="2.60.40.10">
    <property type="entry name" value="Immunoglobulins"/>
    <property type="match status" value="2"/>
</dbReference>
<sequence length="108" mass="12262">MLLRNNTLRIINSTRSDEGNYVCRAENQFGSAEMTAMLLVKEAMRVDLSPSRVEVTVGESVVLSCRVSHDPSLDVAFQWLLNQQPLRFQQEGGHFEYTQTVSRDNSIQ</sequence>
<accession>A0A4W5KG89</accession>
<protein>
    <recommendedName>
        <fullName evidence="3">Immunoglobulin I-set domain-containing protein</fullName>
    </recommendedName>
</protein>
<evidence type="ECO:0000256" key="1">
    <source>
        <dbReference type="ARBA" id="ARBA00022729"/>
    </source>
</evidence>
<dbReference type="Proteomes" id="UP000314982">
    <property type="component" value="Unassembled WGS sequence"/>
</dbReference>
<evidence type="ECO:0000259" key="3">
    <source>
        <dbReference type="Pfam" id="PF07679"/>
    </source>
</evidence>
<dbReference type="PANTHER" id="PTHR45080:SF8">
    <property type="entry name" value="IG-LIKE DOMAIN-CONTAINING PROTEIN"/>
    <property type="match status" value="1"/>
</dbReference>
<dbReference type="InterPro" id="IPR013098">
    <property type="entry name" value="Ig_I-set"/>
</dbReference>
<keyword evidence="2" id="KW-1015">Disulfide bond</keyword>
<reference evidence="4" key="3">
    <citation type="submission" date="2025-09" db="UniProtKB">
        <authorList>
            <consortium name="Ensembl"/>
        </authorList>
    </citation>
    <scope>IDENTIFICATION</scope>
</reference>
<dbReference type="InterPro" id="IPR036179">
    <property type="entry name" value="Ig-like_dom_sf"/>
</dbReference>
<organism evidence="4 5">
    <name type="scientific">Hucho hucho</name>
    <name type="common">huchen</name>
    <dbReference type="NCBI Taxonomy" id="62062"/>
    <lineage>
        <taxon>Eukaryota</taxon>
        <taxon>Metazoa</taxon>
        <taxon>Chordata</taxon>
        <taxon>Craniata</taxon>
        <taxon>Vertebrata</taxon>
        <taxon>Euteleostomi</taxon>
        <taxon>Actinopterygii</taxon>
        <taxon>Neopterygii</taxon>
        <taxon>Teleostei</taxon>
        <taxon>Protacanthopterygii</taxon>
        <taxon>Salmoniformes</taxon>
        <taxon>Salmonidae</taxon>
        <taxon>Salmoninae</taxon>
        <taxon>Hucho</taxon>
    </lineage>
</organism>